<dbReference type="EMBL" id="SEYY01016325">
    <property type="protein sequence ID" value="KAB7499846.1"/>
    <property type="molecule type" value="Genomic_DNA"/>
</dbReference>
<comment type="caution">
    <text evidence="2">The sequence shown here is derived from an EMBL/GenBank/DDBJ whole genome shotgun (WGS) entry which is preliminary data.</text>
</comment>
<sequence length="124" mass="14656">MTSYDFRIQYVEEGCRRMLNEITAAGKENSQNNSSLFQTCNLESALEALTKYDSKREEFLKLQKGQSDKRVSCRCFKFYLRPFPDIFNEIFLNSFAFPFIQLLPHGVFWICYHGTKKGYLKSEY</sequence>
<evidence type="ECO:0000313" key="3">
    <source>
        <dbReference type="Proteomes" id="UP000326759"/>
    </source>
</evidence>
<dbReference type="Proteomes" id="UP000326759">
    <property type="component" value="Unassembled WGS sequence"/>
</dbReference>
<keyword evidence="1" id="KW-0812">Transmembrane</keyword>
<organism evidence="2 3">
    <name type="scientific">Armadillidium nasatum</name>
    <dbReference type="NCBI Taxonomy" id="96803"/>
    <lineage>
        <taxon>Eukaryota</taxon>
        <taxon>Metazoa</taxon>
        <taxon>Ecdysozoa</taxon>
        <taxon>Arthropoda</taxon>
        <taxon>Crustacea</taxon>
        <taxon>Multicrustacea</taxon>
        <taxon>Malacostraca</taxon>
        <taxon>Eumalacostraca</taxon>
        <taxon>Peracarida</taxon>
        <taxon>Isopoda</taxon>
        <taxon>Oniscidea</taxon>
        <taxon>Crinocheta</taxon>
        <taxon>Armadillidiidae</taxon>
        <taxon>Armadillidium</taxon>
    </lineage>
</organism>
<dbReference type="AlphaFoldDB" id="A0A5N5T081"/>
<name>A0A5N5T081_9CRUS</name>
<gene>
    <name evidence="2" type="ORF">Anas_12982</name>
</gene>
<feature type="transmembrane region" description="Helical" evidence="1">
    <location>
        <begin position="90"/>
        <end position="112"/>
    </location>
</feature>
<keyword evidence="1" id="KW-0472">Membrane</keyword>
<evidence type="ECO:0000313" key="2">
    <source>
        <dbReference type="EMBL" id="KAB7499846.1"/>
    </source>
</evidence>
<keyword evidence="1" id="KW-1133">Transmembrane helix</keyword>
<keyword evidence="3" id="KW-1185">Reference proteome</keyword>
<proteinExistence type="predicted"/>
<accession>A0A5N5T081</accession>
<evidence type="ECO:0000256" key="1">
    <source>
        <dbReference type="SAM" id="Phobius"/>
    </source>
</evidence>
<protein>
    <submittedName>
        <fullName evidence="2">Uncharacterized protein</fullName>
    </submittedName>
</protein>
<reference evidence="2 3" key="1">
    <citation type="journal article" date="2019" name="PLoS Biol.">
        <title>Sex chromosomes control vertical transmission of feminizing Wolbachia symbionts in an isopod.</title>
        <authorList>
            <person name="Becking T."/>
            <person name="Chebbi M.A."/>
            <person name="Giraud I."/>
            <person name="Moumen B."/>
            <person name="Laverre T."/>
            <person name="Caubet Y."/>
            <person name="Peccoud J."/>
            <person name="Gilbert C."/>
            <person name="Cordaux R."/>
        </authorList>
    </citation>
    <scope>NUCLEOTIDE SEQUENCE [LARGE SCALE GENOMIC DNA]</scope>
    <source>
        <strain evidence="2">ANa2</strain>
        <tissue evidence="2">Whole body excluding digestive tract and cuticle</tissue>
    </source>
</reference>